<dbReference type="Proteomes" id="UP000886653">
    <property type="component" value="Unassembled WGS sequence"/>
</dbReference>
<feature type="compositionally biased region" description="Low complexity" evidence="1">
    <location>
        <begin position="65"/>
        <end position="76"/>
    </location>
</feature>
<gene>
    <name evidence="2" type="ORF">CROQUDRAFT_88443</name>
</gene>
<evidence type="ECO:0000313" key="3">
    <source>
        <dbReference type="Proteomes" id="UP000886653"/>
    </source>
</evidence>
<protein>
    <submittedName>
        <fullName evidence="2">Uncharacterized protein</fullName>
    </submittedName>
</protein>
<keyword evidence="3" id="KW-1185">Reference proteome</keyword>
<evidence type="ECO:0000313" key="2">
    <source>
        <dbReference type="EMBL" id="KAG0150147.1"/>
    </source>
</evidence>
<proteinExistence type="predicted"/>
<evidence type="ECO:0000256" key="1">
    <source>
        <dbReference type="SAM" id="MobiDB-lite"/>
    </source>
</evidence>
<sequence>MVVCVSHGSGAPTLAVFISAIKEWVKSQTLHFNQQERKKLGHELNPKTHLETVEHVSSYAVGSKTNATAYSTTSNNPESDHPQQPPCLPSHCHAKIADEATPASLHPPSD</sequence>
<name>A0A9P6NR56_9BASI</name>
<feature type="region of interest" description="Disordered" evidence="1">
    <location>
        <begin position="64"/>
        <end position="91"/>
    </location>
</feature>
<accession>A0A9P6NR56</accession>
<comment type="caution">
    <text evidence="2">The sequence shown here is derived from an EMBL/GenBank/DDBJ whole genome shotgun (WGS) entry which is preliminary data.</text>
</comment>
<dbReference type="AlphaFoldDB" id="A0A9P6NR56"/>
<organism evidence="2 3">
    <name type="scientific">Cronartium quercuum f. sp. fusiforme G11</name>
    <dbReference type="NCBI Taxonomy" id="708437"/>
    <lineage>
        <taxon>Eukaryota</taxon>
        <taxon>Fungi</taxon>
        <taxon>Dikarya</taxon>
        <taxon>Basidiomycota</taxon>
        <taxon>Pucciniomycotina</taxon>
        <taxon>Pucciniomycetes</taxon>
        <taxon>Pucciniales</taxon>
        <taxon>Coleosporiaceae</taxon>
        <taxon>Cronartium</taxon>
    </lineage>
</organism>
<dbReference type="EMBL" id="MU167222">
    <property type="protein sequence ID" value="KAG0150147.1"/>
    <property type="molecule type" value="Genomic_DNA"/>
</dbReference>
<reference evidence="2" key="1">
    <citation type="submission" date="2013-11" db="EMBL/GenBank/DDBJ databases">
        <title>Genome sequence of the fusiform rust pathogen reveals effectors for host alternation and coevolution with pine.</title>
        <authorList>
            <consortium name="DOE Joint Genome Institute"/>
            <person name="Smith K."/>
            <person name="Pendleton A."/>
            <person name="Kubisiak T."/>
            <person name="Anderson C."/>
            <person name="Salamov A."/>
            <person name="Aerts A."/>
            <person name="Riley R."/>
            <person name="Clum A."/>
            <person name="Lindquist E."/>
            <person name="Ence D."/>
            <person name="Campbell M."/>
            <person name="Kronenberg Z."/>
            <person name="Feau N."/>
            <person name="Dhillon B."/>
            <person name="Hamelin R."/>
            <person name="Burleigh J."/>
            <person name="Smith J."/>
            <person name="Yandell M."/>
            <person name="Nelson C."/>
            <person name="Grigoriev I."/>
            <person name="Davis J."/>
        </authorList>
    </citation>
    <scope>NUCLEOTIDE SEQUENCE</scope>
    <source>
        <strain evidence="2">G11</strain>
    </source>
</reference>